<accession>A0A8S1ELW2</accession>
<evidence type="ECO:0000256" key="1">
    <source>
        <dbReference type="PROSITE-ProRule" id="PRU00076"/>
    </source>
</evidence>
<comment type="caution">
    <text evidence="1">Lacks conserved residue(s) required for the propagation of feature annotation.</text>
</comment>
<evidence type="ECO:0000259" key="3">
    <source>
        <dbReference type="PROSITE" id="PS50026"/>
    </source>
</evidence>
<keyword evidence="1" id="KW-0245">EGF-like domain</keyword>
<dbReference type="AlphaFoldDB" id="A0A8S1ELW2"/>
<dbReference type="Proteomes" id="UP000494206">
    <property type="component" value="Unassembled WGS sequence"/>
</dbReference>
<evidence type="ECO:0000313" key="5">
    <source>
        <dbReference type="EMBL" id="CAB3400957.1"/>
    </source>
</evidence>
<gene>
    <name evidence="5" type="ORF">CBOVIS_LOCUS3775</name>
</gene>
<keyword evidence="2" id="KW-1133">Transmembrane helix</keyword>
<dbReference type="Pfam" id="PF02520">
    <property type="entry name" value="ANIS5_cation-bd"/>
    <property type="match status" value="1"/>
</dbReference>
<dbReference type="PANTHER" id="PTHR15854:SF1">
    <property type="entry name" value="PROTEIN MALE ABNORMAL 7"/>
    <property type="match status" value="1"/>
</dbReference>
<dbReference type="PANTHER" id="PTHR15854">
    <property type="entry name" value="THAP4 PROTEIN"/>
    <property type="match status" value="1"/>
</dbReference>
<organism evidence="5 6">
    <name type="scientific">Caenorhabditis bovis</name>
    <dbReference type="NCBI Taxonomy" id="2654633"/>
    <lineage>
        <taxon>Eukaryota</taxon>
        <taxon>Metazoa</taxon>
        <taxon>Ecdysozoa</taxon>
        <taxon>Nematoda</taxon>
        <taxon>Chromadorea</taxon>
        <taxon>Rhabditida</taxon>
        <taxon>Rhabditina</taxon>
        <taxon>Rhabditomorpha</taxon>
        <taxon>Rhabditoidea</taxon>
        <taxon>Rhabditidae</taxon>
        <taxon>Peloderinae</taxon>
        <taxon>Caenorhabditis</taxon>
    </lineage>
</organism>
<dbReference type="Pfam" id="PF08768">
    <property type="entry name" value="THAP4_heme-bd"/>
    <property type="match status" value="1"/>
</dbReference>
<name>A0A8S1ELW2_9PELO</name>
<dbReference type="OrthoDB" id="58529at2759"/>
<feature type="domain" description="EGF-like" evidence="3">
    <location>
        <begin position="224"/>
        <end position="258"/>
    </location>
</feature>
<protein>
    <recommendedName>
        <fullName evidence="7">EGF-like domain-containing protein</fullName>
    </recommendedName>
</protein>
<evidence type="ECO:0000256" key="2">
    <source>
        <dbReference type="SAM" id="Phobius"/>
    </source>
</evidence>
<proteinExistence type="predicted"/>
<dbReference type="InterPro" id="IPR045165">
    <property type="entry name" value="Nitrobindin"/>
</dbReference>
<feature type="disulfide bond" evidence="1">
    <location>
        <begin position="248"/>
        <end position="257"/>
    </location>
</feature>
<dbReference type="SUPFAM" id="SSF57196">
    <property type="entry name" value="EGF/Laminin"/>
    <property type="match status" value="1"/>
</dbReference>
<dbReference type="PROSITE" id="PS00022">
    <property type="entry name" value="EGF_1"/>
    <property type="match status" value="1"/>
</dbReference>
<keyword evidence="6" id="KW-1185">Reference proteome</keyword>
<feature type="domain" description="ShKT" evidence="4">
    <location>
        <begin position="261"/>
        <end position="298"/>
    </location>
</feature>
<dbReference type="CDD" id="cd00054">
    <property type="entry name" value="EGF_CA"/>
    <property type="match status" value="1"/>
</dbReference>
<dbReference type="EMBL" id="CADEPM010000002">
    <property type="protein sequence ID" value="CAB3400957.1"/>
    <property type="molecule type" value="Genomic_DNA"/>
</dbReference>
<keyword evidence="1" id="KW-1015">Disulfide bond</keyword>
<dbReference type="PROSITE" id="PS50026">
    <property type="entry name" value="EGF_3"/>
    <property type="match status" value="1"/>
</dbReference>
<evidence type="ECO:0000259" key="4">
    <source>
        <dbReference type="PROSITE" id="PS51670"/>
    </source>
</evidence>
<comment type="caution">
    <text evidence="5">The sequence shown here is derived from an EMBL/GenBank/DDBJ whole genome shotgun (WGS) entry which is preliminary data.</text>
</comment>
<dbReference type="InterPro" id="IPR000742">
    <property type="entry name" value="EGF"/>
</dbReference>
<dbReference type="Gene3D" id="2.10.25.10">
    <property type="entry name" value="Laminin"/>
    <property type="match status" value="1"/>
</dbReference>
<dbReference type="PROSITE" id="PS51670">
    <property type="entry name" value="SHKT"/>
    <property type="match status" value="1"/>
</dbReference>
<dbReference type="SMART" id="SM00181">
    <property type="entry name" value="EGF"/>
    <property type="match status" value="1"/>
</dbReference>
<dbReference type="SUPFAM" id="SSF50814">
    <property type="entry name" value="Lipocalins"/>
    <property type="match status" value="1"/>
</dbReference>
<dbReference type="Gene3D" id="2.40.128.20">
    <property type="match status" value="1"/>
</dbReference>
<keyword evidence="2" id="KW-0472">Membrane</keyword>
<reference evidence="5 6" key="1">
    <citation type="submission" date="2020-04" db="EMBL/GenBank/DDBJ databases">
        <authorList>
            <person name="Laetsch R D."/>
            <person name="Stevens L."/>
            <person name="Kumar S."/>
            <person name="Blaxter L. M."/>
        </authorList>
    </citation>
    <scope>NUCLEOTIDE SEQUENCE [LARGE SCALE GENOMIC DNA]</scope>
</reference>
<dbReference type="InterPro" id="IPR003582">
    <property type="entry name" value="ShKT_dom"/>
</dbReference>
<evidence type="ECO:0008006" key="7">
    <source>
        <dbReference type="Google" id="ProtNLM"/>
    </source>
</evidence>
<dbReference type="InterPro" id="IPR012674">
    <property type="entry name" value="Calycin"/>
</dbReference>
<sequence>MNGPFGAKRTVPVFDDIPTFLQNATNDIKTDYFNILNDNKMTLMEKNSAVETLAAQNNNLEGYYTWEDQQTYTRKWLSDHVNTIIKSLPDVKSQMEKVIADLTQTSRLQRKRLFDLNQKYSSEVTVLNFIINQVLNAAPRQGQFNSMASPKTYGDFDKIALNGDKLPSQHTFGAIIFKTKKGQLFKGKAVATIMLAYHVILLVLLVAVIPVGSKTAQLVYKRFTAETCRNNPCLNGGTCIPGKLACQCSQGWMGRYCHRKCRNIYKSCDRWAMEDKCHTVLTQTNFFDVNCAVSCKMCTPDPNYQAPEIPLAPALEPMQFFLGKWHSQASKGLRFPTDLYDNEYEETIDFAPATVPMFGPPSLNYTSISWIGDDTRVMHGFITLKPNSFPPEVAILSTSNEGLNMIELGTLKHHVLTLNVSYMQVHPTMDSTVLPLGATRRFRRVGSLLEMTVAKLFNNNKVSQFKKMFKKIADYAF</sequence>
<keyword evidence="2" id="KW-0812">Transmembrane</keyword>
<dbReference type="InterPro" id="IPR014878">
    <property type="entry name" value="THAP4-like_heme-bd"/>
</dbReference>
<evidence type="ECO:0000313" key="6">
    <source>
        <dbReference type="Proteomes" id="UP000494206"/>
    </source>
</evidence>
<feature type="transmembrane region" description="Helical" evidence="2">
    <location>
        <begin position="189"/>
        <end position="212"/>
    </location>
</feature>
<dbReference type="InterPro" id="IPR003677">
    <property type="entry name" value="ANIS5_cation-bd"/>
</dbReference>
<dbReference type="CDD" id="cd07828">
    <property type="entry name" value="lipocalin_heme-bd-THAP4-like"/>
    <property type="match status" value="1"/>
</dbReference>